<accession>E9D6U1</accession>
<sequence>MLTFFLQHFWRTAPCPPWMDKDKWNTEILPLELSDAESARFLRALCRMQTYCNTFGKQGDYWRHAADQKTTEISLGRPWYRNEEIWELFLNTMPPWEAEEMACVFGRISGLNGLKYLPRLRMMCLNTVLE</sequence>
<reference evidence="2" key="2">
    <citation type="submission" date="2010-03" db="EMBL/GenBank/DDBJ databases">
        <title>The genome sequence of Coccidioides posadasii strain Silveira.</title>
        <authorList>
            <consortium name="The Broad Institute Genome Sequencing Center for Infectious Disease"/>
            <person name="Neafsey D."/>
            <person name="Orbach M."/>
            <person name="Henn M.R."/>
            <person name="Cole G.T."/>
            <person name="Galgiani J."/>
            <person name="Gardner M.J."/>
            <person name="Kirkland T.N."/>
            <person name="Taylor J.W."/>
            <person name="Young S.K."/>
            <person name="Zeng Q."/>
            <person name="Koehrsen M."/>
            <person name="Alvarado L."/>
            <person name="Berlin A."/>
            <person name="Borenstein D."/>
            <person name="Chapman S.B."/>
            <person name="Chen Z."/>
            <person name="Engels R."/>
            <person name="Freedman E."/>
            <person name="Gellesch M."/>
            <person name="Goldberg J."/>
            <person name="Griggs A."/>
            <person name="Gujja S."/>
            <person name="Heilman E."/>
            <person name="Heiman D."/>
            <person name="Howarth C."/>
            <person name="Jen D."/>
            <person name="Larson L."/>
            <person name="Mehta T."/>
            <person name="Neiman D."/>
            <person name="Park D."/>
            <person name="Pearson M."/>
            <person name="Richards J."/>
            <person name="Roberts A."/>
            <person name="Saif S."/>
            <person name="Shea T."/>
            <person name="Shenoy N."/>
            <person name="Sisk P."/>
            <person name="Stolte C."/>
            <person name="Sykes S."/>
            <person name="Walk T."/>
            <person name="White J."/>
            <person name="Yandava C."/>
            <person name="Haas B."/>
            <person name="Nusbaum C."/>
            <person name="Birren B."/>
        </authorList>
    </citation>
    <scope>NUCLEOTIDE SEQUENCE [LARGE SCALE GENOMIC DNA]</scope>
    <source>
        <strain evidence="2">RMSCC 757 / Silveira</strain>
    </source>
</reference>
<proteinExistence type="predicted"/>
<organism evidence="2">
    <name type="scientific">Coccidioides posadasii (strain RMSCC 757 / Silveira)</name>
    <name type="common">Valley fever fungus</name>
    <dbReference type="NCBI Taxonomy" id="443226"/>
    <lineage>
        <taxon>Eukaryota</taxon>
        <taxon>Fungi</taxon>
        <taxon>Dikarya</taxon>
        <taxon>Ascomycota</taxon>
        <taxon>Pezizomycotina</taxon>
        <taxon>Eurotiomycetes</taxon>
        <taxon>Eurotiomycetidae</taxon>
        <taxon>Onygenales</taxon>
        <taxon>Onygenaceae</taxon>
        <taxon>Coccidioides</taxon>
    </lineage>
</organism>
<dbReference type="VEuPathDB" id="FungiDB:CPSG_05600"/>
<name>E9D6U1_COCPS</name>
<dbReference type="AlphaFoldDB" id="E9D6U1"/>
<gene>
    <name evidence="1" type="ORF">CPSG_05600</name>
</gene>
<protein>
    <submittedName>
        <fullName evidence="1">Uncharacterized protein</fullName>
    </submittedName>
</protein>
<keyword evidence="2" id="KW-1185">Reference proteome</keyword>
<dbReference type="Proteomes" id="UP000002497">
    <property type="component" value="Unassembled WGS sequence"/>
</dbReference>
<evidence type="ECO:0000313" key="2">
    <source>
        <dbReference type="Proteomes" id="UP000002497"/>
    </source>
</evidence>
<dbReference type="OrthoDB" id="5304511at2759"/>
<dbReference type="HOGENOM" id="CLU_1937981_0_0_1"/>
<dbReference type="VEuPathDB" id="FungiDB:D8B26_003997"/>
<reference evidence="2" key="1">
    <citation type="journal article" date="2010" name="Genome Res.">
        <title>Population genomic sequencing of Coccidioides fungi reveals recent hybridization and transposon control.</title>
        <authorList>
            <person name="Neafsey D.E."/>
            <person name="Barker B.M."/>
            <person name="Sharpton T.J."/>
            <person name="Stajich J.E."/>
            <person name="Park D.J."/>
            <person name="Whiston E."/>
            <person name="Hung C.-Y."/>
            <person name="McMahan C."/>
            <person name="White J."/>
            <person name="Sykes S."/>
            <person name="Heiman D."/>
            <person name="Young S."/>
            <person name="Zeng Q."/>
            <person name="Abouelleil A."/>
            <person name="Aftuck L."/>
            <person name="Bessette D."/>
            <person name="Brown A."/>
            <person name="FitzGerald M."/>
            <person name="Lui A."/>
            <person name="Macdonald J.P."/>
            <person name="Priest M."/>
            <person name="Orbach M.J."/>
            <person name="Galgiani J.N."/>
            <person name="Kirkland T.N."/>
            <person name="Cole G.T."/>
            <person name="Birren B.W."/>
            <person name="Henn M.R."/>
            <person name="Taylor J.W."/>
            <person name="Rounsley S.D."/>
        </authorList>
    </citation>
    <scope>NUCLEOTIDE SEQUENCE [LARGE SCALE GENOMIC DNA]</scope>
    <source>
        <strain evidence="2">RMSCC 757 / Silveira</strain>
    </source>
</reference>
<dbReference type="EMBL" id="GL636493">
    <property type="protein sequence ID" value="EFW17963.1"/>
    <property type="molecule type" value="Genomic_DNA"/>
</dbReference>
<evidence type="ECO:0000313" key="1">
    <source>
        <dbReference type="EMBL" id="EFW17963.1"/>
    </source>
</evidence>